<dbReference type="AlphaFoldDB" id="A0A1Y2C8V9"/>
<feature type="compositionally biased region" description="Pro residues" evidence="1">
    <location>
        <begin position="93"/>
        <end position="109"/>
    </location>
</feature>
<organism evidence="2 3">
    <name type="scientific">Rhizoclosmatium globosum</name>
    <dbReference type="NCBI Taxonomy" id="329046"/>
    <lineage>
        <taxon>Eukaryota</taxon>
        <taxon>Fungi</taxon>
        <taxon>Fungi incertae sedis</taxon>
        <taxon>Chytridiomycota</taxon>
        <taxon>Chytridiomycota incertae sedis</taxon>
        <taxon>Chytridiomycetes</taxon>
        <taxon>Chytridiales</taxon>
        <taxon>Chytriomycetaceae</taxon>
        <taxon>Rhizoclosmatium</taxon>
    </lineage>
</organism>
<protein>
    <submittedName>
        <fullName evidence="2">Uncharacterized protein</fullName>
    </submittedName>
</protein>
<keyword evidence="3" id="KW-1185">Reference proteome</keyword>
<sequence length="273" mass="28951">MTSTTEPATSASGSGSIESLFDLSSFDTIGTSFSTTELLRSPSSKRLNLAAVDAQIAAILEQESDERKRRRSQLSLGSLELGSVDNVNEHKIPIPPTPTDALPPVPLPPQRRLSTLSNASTLSKASAMTTSTTATAATTKTTATTTTTTSPPDMKKSISAFSAFFRRQKQDPPPSTPPSLNRGSNKSNLRTLSPSPSPPATYPRPSASAATLKESVTTLSLNPSLRADTPPFLTPVDELDVPIVRSSTSMARMSVKLDLDLGEGKSLLDDFKF</sequence>
<comment type="caution">
    <text evidence="2">The sequence shown here is derived from an EMBL/GenBank/DDBJ whole genome shotgun (WGS) entry which is preliminary data.</text>
</comment>
<evidence type="ECO:0000256" key="1">
    <source>
        <dbReference type="SAM" id="MobiDB-lite"/>
    </source>
</evidence>
<evidence type="ECO:0000313" key="2">
    <source>
        <dbReference type="EMBL" id="ORY43473.1"/>
    </source>
</evidence>
<feature type="compositionally biased region" description="Polar residues" evidence="1">
    <location>
        <begin position="178"/>
        <end position="192"/>
    </location>
</feature>
<feature type="compositionally biased region" description="Low complexity" evidence="1">
    <location>
        <begin position="119"/>
        <end position="150"/>
    </location>
</feature>
<name>A0A1Y2C8V9_9FUNG</name>
<feature type="region of interest" description="Disordered" evidence="1">
    <location>
        <begin position="61"/>
        <end position="211"/>
    </location>
</feature>
<evidence type="ECO:0000313" key="3">
    <source>
        <dbReference type="Proteomes" id="UP000193642"/>
    </source>
</evidence>
<feature type="compositionally biased region" description="Low complexity" evidence="1">
    <location>
        <begin position="73"/>
        <end position="83"/>
    </location>
</feature>
<dbReference type="EMBL" id="MCGO01000025">
    <property type="protein sequence ID" value="ORY43473.1"/>
    <property type="molecule type" value="Genomic_DNA"/>
</dbReference>
<proteinExistence type="predicted"/>
<accession>A0A1Y2C8V9</accession>
<dbReference type="Proteomes" id="UP000193642">
    <property type="component" value="Unassembled WGS sequence"/>
</dbReference>
<reference evidence="2 3" key="1">
    <citation type="submission" date="2016-07" db="EMBL/GenBank/DDBJ databases">
        <title>Pervasive Adenine N6-methylation of Active Genes in Fungi.</title>
        <authorList>
            <consortium name="DOE Joint Genome Institute"/>
            <person name="Mondo S.J."/>
            <person name="Dannebaum R.O."/>
            <person name="Kuo R.C."/>
            <person name="Labutti K."/>
            <person name="Haridas S."/>
            <person name="Kuo A."/>
            <person name="Salamov A."/>
            <person name="Ahrendt S.R."/>
            <person name="Lipzen A."/>
            <person name="Sullivan W."/>
            <person name="Andreopoulos W.B."/>
            <person name="Clum A."/>
            <person name="Lindquist E."/>
            <person name="Daum C."/>
            <person name="Ramamoorthy G.K."/>
            <person name="Gryganskyi A."/>
            <person name="Culley D."/>
            <person name="Magnuson J.K."/>
            <person name="James T.Y."/>
            <person name="O'Malley M.A."/>
            <person name="Stajich J.E."/>
            <person name="Spatafora J.W."/>
            <person name="Visel A."/>
            <person name="Grigoriev I.V."/>
        </authorList>
    </citation>
    <scope>NUCLEOTIDE SEQUENCE [LARGE SCALE GENOMIC DNA]</scope>
    <source>
        <strain evidence="2 3">JEL800</strain>
    </source>
</reference>
<gene>
    <name evidence="2" type="ORF">BCR33DRAFT_717677</name>
</gene>